<dbReference type="InterPro" id="IPR036770">
    <property type="entry name" value="Ankyrin_rpt-contain_sf"/>
</dbReference>
<evidence type="ECO:0000259" key="14">
    <source>
        <dbReference type="PROSITE" id="PS51635"/>
    </source>
</evidence>
<dbReference type="GO" id="GO:0052816">
    <property type="term" value="F:long-chain fatty acyl-CoA hydrolase activity"/>
    <property type="evidence" value="ECO:0007669"/>
    <property type="project" value="TreeGrafter"/>
</dbReference>
<comment type="caution">
    <text evidence="15">The sequence shown here is derived from an EMBL/GenBank/DDBJ whole genome shotgun (WGS) entry which is preliminary data.</text>
</comment>
<feature type="repeat" description="ANK" evidence="12">
    <location>
        <begin position="157"/>
        <end position="189"/>
    </location>
</feature>
<dbReference type="GO" id="GO:0047499">
    <property type="term" value="F:calcium-independent phospholipase A2 activity"/>
    <property type="evidence" value="ECO:0007669"/>
    <property type="project" value="InterPro"/>
</dbReference>
<dbReference type="Proteomes" id="UP001142055">
    <property type="component" value="Chromosome 2"/>
</dbReference>
<feature type="active site" description="Nucleophile" evidence="13">
    <location>
        <position position="530"/>
    </location>
</feature>
<dbReference type="GO" id="GO:0044218">
    <property type="term" value="C:other organism cell membrane"/>
    <property type="evidence" value="ECO:0007669"/>
    <property type="project" value="UniProtKB-KW"/>
</dbReference>
<dbReference type="Pfam" id="PF12796">
    <property type="entry name" value="Ank_2"/>
    <property type="match status" value="1"/>
</dbReference>
<keyword evidence="7" id="KW-0800">Toxin</keyword>
<dbReference type="GO" id="GO:0005739">
    <property type="term" value="C:mitochondrion"/>
    <property type="evidence" value="ECO:0007669"/>
    <property type="project" value="TreeGrafter"/>
</dbReference>
<dbReference type="SUPFAM" id="SSF52151">
    <property type="entry name" value="FabD/lysophospholipase-like"/>
    <property type="match status" value="1"/>
</dbReference>
<keyword evidence="6 13" id="KW-0378">Hydrolase</keyword>
<evidence type="ECO:0000256" key="9">
    <source>
        <dbReference type="ARBA" id="ARBA00023098"/>
    </source>
</evidence>
<dbReference type="PANTHER" id="PTHR24139">
    <property type="entry name" value="CALCIUM-INDEPENDENT PHOSPHOLIPASE A2"/>
    <property type="match status" value="1"/>
</dbReference>
<evidence type="ECO:0000313" key="16">
    <source>
        <dbReference type="Proteomes" id="UP001142055"/>
    </source>
</evidence>
<proteinExistence type="predicted"/>
<dbReference type="SUPFAM" id="SSF48403">
    <property type="entry name" value="Ankyrin repeat"/>
    <property type="match status" value="1"/>
</dbReference>
<comment type="catalytic activity">
    <reaction evidence="11">
        <text>a 1,2-diacyl-sn-glycero-3-phosphocholine + H2O = a 1-acyl-sn-glycero-3-phosphocholine + a fatty acid + H(+)</text>
        <dbReference type="Rhea" id="RHEA:15801"/>
        <dbReference type="ChEBI" id="CHEBI:15377"/>
        <dbReference type="ChEBI" id="CHEBI:15378"/>
        <dbReference type="ChEBI" id="CHEBI:28868"/>
        <dbReference type="ChEBI" id="CHEBI:57643"/>
        <dbReference type="ChEBI" id="CHEBI:58168"/>
        <dbReference type="EC" id="3.1.1.4"/>
    </reaction>
    <physiologicalReaction direction="left-to-right" evidence="11">
        <dbReference type="Rhea" id="RHEA:15802"/>
    </physiologicalReaction>
</comment>
<evidence type="ECO:0000256" key="10">
    <source>
        <dbReference type="ARBA" id="ARBA00023298"/>
    </source>
</evidence>
<sequence>MLSCCNYSRSAKNVTLFDDLNIVIETDYIEWTKRVELSQDGSVKLCSNVHEQPQTFTYYEVLFVHEPDCTFLIYHNLSLIDAKEVYQYCKSKLNELKRYFPGNKFVVSENLRLIMESLRINSNWTVTHLCARLGFDWYFTDNQSITTEMINAQVEPDMYTPLHLAVKNFLTPTIKLILSKSPNLNLVNSKQQSVLHYAAVSTQEIVVLILNQPKTFDRILMRDIKGCTALHMACYVQKFDIVFEFLKFGLTVRMLTLSPPNSRSISRTMSETKPSMNVVVTFTDEDFDDIDCQDIYTGGCPLHWAKHRRLMEKLITYSFPLNTRNANGDTPLHVVSKRLRLKCMLSLLCAGANVNANNIFGNTPLHHSVKENDLVVPQTLIVFDANINARNYNNESVRHVAAKACKSTGNEAILYLLTAIGAKRCPPTDEQNLCNLGCSYNGDFEGNICEKLFGVDQKYDRLYKEFLFSDIIEQKLKETSKKMGKENRVNLLCLDGGGIKGLVSIQILKEVARHLKNPINDYFKWYAGTSTGSFICAFLSMGYSLNQILSIYFRLKEKVLSGARPYSSDLLESLIQNEFGKDVKMEDLLTKYDKYVLIPSALANRRPMKLHLFRSFPSVQELFEASNDESLQEQLLPNHDKDLPNYKKYENINIEVWKACRASGAAPTYFRAYEDFLDGVMTSNNPTMDALSEFTHRNLALKSLKRFDECHELDLVLSVGTGKGLIEESDMVDIDSYGLRNIRQFRTLINLLVYEICQTEQHIVERSEAFCVVSKVPFFRLNSFLSDLMEIDEQQDYRIINCLWETKRFMYFRRKQVKVLVNYLENRTQNLPTRSNDKGNNKKSTILDLSSSIGTKCFQNKLKSDNK</sequence>
<feature type="short sequence motif" description="GXSXG" evidence="13">
    <location>
        <begin position="528"/>
        <end position="532"/>
    </location>
</feature>
<evidence type="ECO:0000256" key="6">
    <source>
        <dbReference type="ARBA" id="ARBA00022801"/>
    </source>
</evidence>
<dbReference type="GO" id="GO:0006887">
    <property type="term" value="P:exocytosis"/>
    <property type="evidence" value="ECO:0007669"/>
    <property type="project" value="UniProtKB-KW"/>
</dbReference>
<dbReference type="InterPro" id="IPR047148">
    <property type="entry name" value="PLPL9"/>
</dbReference>
<feature type="repeat" description="ANK" evidence="12">
    <location>
        <begin position="327"/>
        <end position="359"/>
    </location>
</feature>
<evidence type="ECO:0000256" key="2">
    <source>
        <dbReference type="ARBA" id="ARBA00013278"/>
    </source>
</evidence>
<keyword evidence="9 13" id="KW-0443">Lipid metabolism</keyword>
<dbReference type="GO" id="GO:2000304">
    <property type="term" value="P:positive regulation of ceramide biosynthetic process"/>
    <property type="evidence" value="ECO:0007669"/>
    <property type="project" value="TreeGrafter"/>
</dbReference>
<keyword evidence="7" id="KW-0528">Neurotoxin</keyword>
<feature type="short sequence motif" description="GXGXXG" evidence="13">
    <location>
        <begin position="496"/>
        <end position="501"/>
    </location>
</feature>
<dbReference type="SMART" id="SM00248">
    <property type="entry name" value="ANK"/>
    <property type="match status" value="6"/>
</dbReference>
<keyword evidence="16" id="KW-1185">Reference proteome</keyword>
<feature type="repeat" description="ANK" evidence="12">
    <location>
        <begin position="360"/>
        <end position="392"/>
    </location>
</feature>
<dbReference type="PROSITE" id="PS50088">
    <property type="entry name" value="ANK_REPEAT"/>
    <property type="match status" value="3"/>
</dbReference>
<keyword evidence="3" id="KW-0268">Exocytosis</keyword>
<evidence type="ECO:0000256" key="13">
    <source>
        <dbReference type="PROSITE-ProRule" id="PRU01161"/>
    </source>
</evidence>
<dbReference type="EMBL" id="JAPWDV010000002">
    <property type="protein sequence ID" value="KAJ6220451.1"/>
    <property type="molecule type" value="Genomic_DNA"/>
</dbReference>
<organism evidence="15 16">
    <name type="scientific">Blomia tropicalis</name>
    <name type="common">Mite</name>
    <dbReference type="NCBI Taxonomy" id="40697"/>
    <lineage>
        <taxon>Eukaryota</taxon>
        <taxon>Metazoa</taxon>
        <taxon>Ecdysozoa</taxon>
        <taxon>Arthropoda</taxon>
        <taxon>Chelicerata</taxon>
        <taxon>Arachnida</taxon>
        <taxon>Acari</taxon>
        <taxon>Acariformes</taxon>
        <taxon>Sarcoptiformes</taxon>
        <taxon>Astigmata</taxon>
        <taxon>Glycyphagoidea</taxon>
        <taxon>Echimyopodidae</taxon>
        <taxon>Blomia</taxon>
    </lineage>
</organism>
<dbReference type="PROSITE" id="PS51635">
    <property type="entry name" value="PNPLA"/>
    <property type="match status" value="1"/>
</dbReference>
<feature type="domain" description="PNPLA" evidence="14">
    <location>
        <begin position="492"/>
        <end position="691"/>
    </location>
</feature>
<keyword evidence="4" id="KW-1052">Target cell membrane</keyword>
<gene>
    <name evidence="15" type="ORF">RDWZM_006263</name>
</gene>
<evidence type="ECO:0000313" key="15">
    <source>
        <dbReference type="EMBL" id="KAJ6220451.1"/>
    </source>
</evidence>
<name>A0A9Q0RP62_BLOTA</name>
<dbReference type="InterPro" id="IPR016035">
    <property type="entry name" value="Acyl_Trfase/lysoPLipase"/>
</dbReference>
<evidence type="ECO:0000256" key="3">
    <source>
        <dbReference type="ARBA" id="ARBA00022483"/>
    </source>
</evidence>
<feature type="active site" description="Proton acceptor" evidence="13">
    <location>
        <position position="678"/>
    </location>
</feature>
<evidence type="ECO:0000256" key="4">
    <source>
        <dbReference type="ARBA" id="ARBA00022537"/>
    </source>
</evidence>
<evidence type="ECO:0000256" key="11">
    <source>
        <dbReference type="ARBA" id="ARBA00023422"/>
    </source>
</evidence>
<evidence type="ECO:0000256" key="1">
    <source>
        <dbReference type="ARBA" id="ARBA00004175"/>
    </source>
</evidence>
<dbReference type="PANTHER" id="PTHR24139:SF34">
    <property type="entry name" value="85_88 KDA CALCIUM-INDEPENDENT PHOSPHOLIPASE A2"/>
    <property type="match status" value="1"/>
</dbReference>
<dbReference type="AlphaFoldDB" id="A0A9Q0RP62"/>
<keyword evidence="10" id="KW-0472">Membrane</keyword>
<dbReference type="PROSITE" id="PS50297">
    <property type="entry name" value="ANK_REP_REGION"/>
    <property type="match status" value="2"/>
</dbReference>
<evidence type="ECO:0000256" key="12">
    <source>
        <dbReference type="PROSITE-ProRule" id="PRU00023"/>
    </source>
</evidence>
<comment type="caution">
    <text evidence="13">Lacks conserved residue(s) required for the propagation of feature annotation.</text>
</comment>
<accession>A0A9Q0RP62</accession>
<evidence type="ECO:0000256" key="5">
    <source>
        <dbReference type="ARBA" id="ARBA00022737"/>
    </source>
</evidence>
<keyword evidence="7" id="KW-0638">Presynaptic neurotoxin</keyword>
<dbReference type="GO" id="GO:0044231">
    <property type="term" value="C:host cell presynaptic membrane"/>
    <property type="evidence" value="ECO:0007669"/>
    <property type="project" value="UniProtKB-KW"/>
</dbReference>
<comment type="subcellular location">
    <subcellularLocation>
        <location evidence="1">Target cell membrane</location>
    </subcellularLocation>
</comment>
<dbReference type="InterPro" id="IPR002110">
    <property type="entry name" value="Ankyrin_rpt"/>
</dbReference>
<keyword evidence="5" id="KW-0677">Repeat</keyword>
<dbReference type="GO" id="GO:0016042">
    <property type="term" value="P:lipid catabolic process"/>
    <property type="evidence" value="ECO:0007669"/>
    <property type="project" value="UniProtKB-UniRule"/>
</dbReference>
<dbReference type="OMA" id="CCALIEI"/>
<dbReference type="EC" id="3.1.1.4" evidence="2"/>
<keyword evidence="8 12" id="KW-0040">ANK repeat</keyword>
<protein>
    <recommendedName>
        <fullName evidence="2">phospholipase A2</fullName>
        <ecNumber evidence="2">3.1.1.4</ecNumber>
    </recommendedName>
</protein>
<evidence type="ECO:0000256" key="7">
    <source>
        <dbReference type="ARBA" id="ARBA00023028"/>
    </source>
</evidence>
<evidence type="ECO:0000256" key="8">
    <source>
        <dbReference type="ARBA" id="ARBA00023043"/>
    </source>
</evidence>
<keyword evidence="10" id="KW-1053">Target membrane</keyword>
<keyword evidence="13" id="KW-0442">Lipid degradation</keyword>
<dbReference type="Pfam" id="PF01734">
    <property type="entry name" value="Patatin"/>
    <property type="match status" value="1"/>
</dbReference>
<dbReference type="Gene3D" id="3.40.1090.10">
    <property type="entry name" value="Cytosolic phospholipase A2 catalytic domain"/>
    <property type="match status" value="1"/>
</dbReference>
<dbReference type="Gene3D" id="1.25.40.20">
    <property type="entry name" value="Ankyrin repeat-containing domain"/>
    <property type="match status" value="2"/>
</dbReference>
<dbReference type="Pfam" id="PF00023">
    <property type="entry name" value="Ank"/>
    <property type="match status" value="2"/>
</dbReference>
<dbReference type="InterPro" id="IPR002641">
    <property type="entry name" value="PNPLA_dom"/>
</dbReference>
<reference evidence="15" key="1">
    <citation type="submission" date="2022-12" db="EMBL/GenBank/DDBJ databases">
        <title>Genome assemblies of Blomia tropicalis.</title>
        <authorList>
            <person name="Cui Y."/>
        </authorList>
    </citation>
    <scope>NUCLEOTIDE SEQUENCE</scope>
    <source>
        <tissue evidence="15">Adult mites</tissue>
    </source>
</reference>